<evidence type="ECO:0000313" key="1">
    <source>
        <dbReference type="EMBL" id="KYD32384.1"/>
    </source>
</evidence>
<accession>A0A150N6U7</accession>
<comment type="caution">
    <text evidence="1">The sequence shown here is derived from an EMBL/GenBank/DDBJ whole genome shotgun (WGS) entry which is preliminary data.</text>
</comment>
<name>A0A150N6U7_9BACL</name>
<dbReference type="EMBL" id="LQYW01000014">
    <property type="protein sequence ID" value="KYD32384.1"/>
    <property type="molecule type" value="Genomic_DNA"/>
</dbReference>
<organism evidence="1 2">
    <name type="scientific">Parageobacillus toebii</name>
    <dbReference type="NCBI Taxonomy" id="153151"/>
    <lineage>
        <taxon>Bacteria</taxon>
        <taxon>Bacillati</taxon>
        <taxon>Bacillota</taxon>
        <taxon>Bacilli</taxon>
        <taxon>Bacillales</taxon>
        <taxon>Anoxybacillaceae</taxon>
        <taxon>Parageobacillus</taxon>
    </lineage>
</organism>
<gene>
    <name evidence="1" type="ORF">B4110_2006</name>
</gene>
<evidence type="ECO:0000313" key="2">
    <source>
        <dbReference type="Proteomes" id="UP000075324"/>
    </source>
</evidence>
<dbReference type="Proteomes" id="UP000075324">
    <property type="component" value="Unassembled WGS sequence"/>
</dbReference>
<sequence length="46" mass="4872">MSSRSSSEPEPEYSGGALSSSFSITELLIVRKRAPIGKGEAQTSSR</sequence>
<dbReference type="RefSeq" id="WP_156779788.1">
    <property type="nucleotide sequence ID" value="NZ_JARTKR010000057.1"/>
</dbReference>
<proteinExistence type="predicted"/>
<dbReference type="AlphaFoldDB" id="A0A150N6U7"/>
<protein>
    <submittedName>
        <fullName evidence="1">Uncharacterized protein</fullName>
    </submittedName>
</protein>
<reference evidence="1 2" key="1">
    <citation type="submission" date="2016-01" db="EMBL/GenBank/DDBJ databases">
        <title>Draft Genome Sequences of Seven Thermophilic Sporeformers Isolated from Foods.</title>
        <authorList>
            <person name="Berendsen E.M."/>
            <person name="Wells-Bennik M.H."/>
            <person name="Krawcyk A.O."/>
            <person name="De Jong A."/>
            <person name="Holsappel S."/>
            <person name="Eijlander R.T."/>
            <person name="Kuipers O.P."/>
        </authorList>
    </citation>
    <scope>NUCLEOTIDE SEQUENCE [LARGE SCALE GENOMIC DNA]</scope>
    <source>
        <strain evidence="1 2">B4110</strain>
    </source>
</reference>
<dbReference type="PATRIC" id="fig|153151.4.peg.471"/>